<feature type="transmembrane region" description="Helical" evidence="1">
    <location>
        <begin position="504"/>
        <end position="524"/>
    </location>
</feature>
<evidence type="ECO:0008006" key="4">
    <source>
        <dbReference type="Google" id="ProtNLM"/>
    </source>
</evidence>
<keyword evidence="1" id="KW-0812">Transmembrane</keyword>
<feature type="transmembrane region" description="Helical" evidence="1">
    <location>
        <begin position="227"/>
        <end position="248"/>
    </location>
</feature>
<feature type="transmembrane region" description="Helical" evidence="1">
    <location>
        <begin position="44"/>
        <end position="64"/>
    </location>
</feature>
<feature type="transmembrane region" description="Helical" evidence="1">
    <location>
        <begin position="330"/>
        <end position="352"/>
    </location>
</feature>
<feature type="transmembrane region" description="Helical" evidence="1">
    <location>
        <begin position="12"/>
        <end position="32"/>
    </location>
</feature>
<evidence type="ECO:0000313" key="3">
    <source>
        <dbReference type="Proteomes" id="UP000317593"/>
    </source>
</evidence>
<feature type="transmembrane region" description="Helical" evidence="1">
    <location>
        <begin position="291"/>
        <end position="310"/>
    </location>
</feature>
<feature type="transmembrane region" description="Helical" evidence="1">
    <location>
        <begin position="260"/>
        <end position="279"/>
    </location>
</feature>
<feature type="transmembrane region" description="Helical" evidence="1">
    <location>
        <begin position="440"/>
        <end position="460"/>
    </location>
</feature>
<feature type="transmembrane region" description="Helical" evidence="1">
    <location>
        <begin position="413"/>
        <end position="433"/>
    </location>
</feature>
<dbReference type="RefSeq" id="WP_142714174.1">
    <property type="nucleotide sequence ID" value="NZ_FXTH01000006.1"/>
</dbReference>
<dbReference type="AlphaFoldDB" id="A0A521CLN8"/>
<keyword evidence="1" id="KW-1133">Transmembrane helix</keyword>
<organism evidence="2 3">
    <name type="scientific">Fodinibius sediminis</name>
    <dbReference type="NCBI Taxonomy" id="1214077"/>
    <lineage>
        <taxon>Bacteria</taxon>
        <taxon>Pseudomonadati</taxon>
        <taxon>Balneolota</taxon>
        <taxon>Balneolia</taxon>
        <taxon>Balneolales</taxon>
        <taxon>Balneolaceae</taxon>
        <taxon>Fodinibius</taxon>
    </lineage>
</organism>
<protein>
    <recommendedName>
        <fullName evidence="4">4-amino-4-deoxy-L-arabinose transferase</fullName>
    </recommendedName>
</protein>
<dbReference type="OrthoDB" id="1522258at2"/>
<feature type="transmembrane region" description="Helical" evidence="1">
    <location>
        <begin position="70"/>
        <end position="88"/>
    </location>
</feature>
<feature type="transmembrane region" description="Helical" evidence="1">
    <location>
        <begin position="472"/>
        <end position="492"/>
    </location>
</feature>
<gene>
    <name evidence="2" type="ORF">SAMN06265218_106188</name>
</gene>
<name>A0A521CLN8_9BACT</name>
<reference evidence="2 3" key="1">
    <citation type="submission" date="2017-05" db="EMBL/GenBank/DDBJ databases">
        <authorList>
            <person name="Varghese N."/>
            <person name="Submissions S."/>
        </authorList>
    </citation>
    <scope>NUCLEOTIDE SEQUENCE [LARGE SCALE GENOMIC DNA]</scope>
    <source>
        <strain evidence="2 3">DSM 21194</strain>
    </source>
</reference>
<evidence type="ECO:0000256" key="1">
    <source>
        <dbReference type="SAM" id="Phobius"/>
    </source>
</evidence>
<sequence length="697" mass="79764">MIHLFTADLLFAQFRLLFWGYILFSLLPRAFRLSSDSPWIGQRVLVYWGFIGSMILPIVIGLALFRLYDLAGILITLLAIIATVQVVGRKRAGCDKGRGEPASGAHGKPKGHSRFLIWQIKKIERLTNFINKWKKGESAITFPRLFTGISTGKPFNTSLFMTALLGGGLRLIPVVKDPVPATTGWFYALQNIKQFRLQNLSSLLPEPFGFYGLLSFTSQVTQIQPELLLHLVESLTVFILCFFIYQIVQWAARTDRRISHIAGLLAVIVYAVAPILVMHNAFDPGLYYSKATLAISFAIPCVYSFYYISAKFSYRLLFSLSLLAVASIDLFIFVYILLPLLAVVCTYFLVVAGWQKSIGKAGMLIGATAAVITIYATLISYYGLSYRSFLLWQFFNPEIYNPGSRLSGIQLPLLWYGFWTGLGFILLNGILVLKGRKSRLLELFLFMVFCSMALLYHPSLNTGFSWVYNDQLLSFFSFITAVFYGLIALNVVRFVHDLSSKKMLSWTTIPVLLISITGATYVQYHFPRKTEVPPTLPSGFFESYYQIATTRIPYTYTVVGPEIMQSLSTNRNAFMSYSFFLNNFSRIDSRYAQKVETTDEPIREIKFEYRPSPSMFLFVAKAPYVFQHQMVVGGEDMMRRMHQWVREYRRKPGRTVELYYENEHCIIYELKYETGTSRINPELFRVQTNEPFPLFNE</sequence>
<dbReference type="EMBL" id="FXTH01000006">
    <property type="protein sequence ID" value="SMO60377.1"/>
    <property type="molecule type" value="Genomic_DNA"/>
</dbReference>
<accession>A0A521CLN8</accession>
<keyword evidence="1" id="KW-0472">Membrane</keyword>
<feature type="transmembrane region" description="Helical" evidence="1">
    <location>
        <begin position="364"/>
        <end position="384"/>
    </location>
</feature>
<dbReference type="Proteomes" id="UP000317593">
    <property type="component" value="Unassembled WGS sequence"/>
</dbReference>
<proteinExistence type="predicted"/>
<keyword evidence="3" id="KW-1185">Reference proteome</keyword>
<evidence type="ECO:0000313" key="2">
    <source>
        <dbReference type="EMBL" id="SMO60377.1"/>
    </source>
</evidence>